<reference evidence="1" key="1">
    <citation type="journal article" date="2014" name="Front. Microbiol.">
        <title>High frequency of phylogenetically diverse reductive dehalogenase-homologous genes in deep subseafloor sedimentary metagenomes.</title>
        <authorList>
            <person name="Kawai M."/>
            <person name="Futagami T."/>
            <person name="Toyoda A."/>
            <person name="Takaki Y."/>
            <person name="Nishi S."/>
            <person name="Hori S."/>
            <person name="Arai W."/>
            <person name="Tsubouchi T."/>
            <person name="Morono Y."/>
            <person name="Uchiyama I."/>
            <person name="Ito T."/>
            <person name="Fujiyama A."/>
            <person name="Inagaki F."/>
            <person name="Takami H."/>
        </authorList>
    </citation>
    <scope>NUCLEOTIDE SEQUENCE</scope>
    <source>
        <strain evidence="1">Expedition CK06-06</strain>
    </source>
</reference>
<gene>
    <name evidence="1" type="ORF">S01H4_66115</name>
</gene>
<feature type="non-terminal residue" evidence="1">
    <location>
        <position position="58"/>
    </location>
</feature>
<sequence>MGSKFETSPYLEVAISSLVFKDMVQPADGILPPGIPGYNEELLGLDFDLDGARELIAT</sequence>
<accession>X1FN93</accession>
<dbReference type="AlphaFoldDB" id="X1FN93"/>
<protein>
    <submittedName>
        <fullName evidence="1">Uncharacterized protein</fullName>
    </submittedName>
</protein>
<dbReference type="SUPFAM" id="SSF53850">
    <property type="entry name" value="Periplasmic binding protein-like II"/>
    <property type="match status" value="1"/>
</dbReference>
<dbReference type="EMBL" id="BART01040765">
    <property type="protein sequence ID" value="GAH30849.1"/>
    <property type="molecule type" value="Genomic_DNA"/>
</dbReference>
<comment type="caution">
    <text evidence="1">The sequence shown here is derived from an EMBL/GenBank/DDBJ whole genome shotgun (WGS) entry which is preliminary data.</text>
</comment>
<evidence type="ECO:0000313" key="1">
    <source>
        <dbReference type="EMBL" id="GAH30849.1"/>
    </source>
</evidence>
<proteinExistence type="predicted"/>
<organism evidence="1">
    <name type="scientific">marine sediment metagenome</name>
    <dbReference type="NCBI Taxonomy" id="412755"/>
    <lineage>
        <taxon>unclassified sequences</taxon>
        <taxon>metagenomes</taxon>
        <taxon>ecological metagenomes</taxon>
    </lineage>
</organism>
<dbReference type="Gene3D" id="3.10.105.10">
    <property type="entry name" value="Dipeptide-binding Protein, Domain 3"/>
    <property type="match status" value="1"/>
</dbReference>
<name>X1FN93_9ZZZZ</name>